<keyword evidence="1" id="KW-0472">Membrane</keyword>
<reference evidence="2" key="1">
    <citation type="submission" date="2023-05" db="EMBL/GenBank/DDBJ databases">
        <title>Nepenthes gracilis genome sequencing.</title>
        <authorList>
            <person name="Fukushima K."/>
        </authorList>
    </citation>
    <scope>NUCLEOTIDE SEQUENCE</scope>
    <source>
        <strain evidence="2">SING2019-196</strain>
    </source>
</reference>
<protein>
    <submittedName>
        <fullName evidence="2">Uncharacterized protein</fullName>
    </submittedName>
</protein>
<evidence type="ECO:0000313" key="2">
    <source>
        <dbReference type="EMBL" id="GMH18548.1"/>
    </source>
</evidence>
<dbReference type="Proteomes" id="UP001279734">
    <property type="component" value="Unassembled WGS sequence"/>
</dbReference>
<name>A0AAD3SVY1_NEPGR</name>
<sequence length="98" mass="10945">MLRFDVVIPYWCLWEVAPEVVGCGWFMCWARLAFLLHLLVELTGLLADFCILLATAAPVDGIRSGFGWGSGALALWFLLAPSDDGFLHCLAQFLALWR</sequence>
<accession>A0AAD3SVY1</accession>
<evidence type="ECO:0000313" key="3">
    <source>
        <dbReference type="Proteomes" id="UP001279734"/>
    </source>
</evidence>
<comment type="caution">
    <text evidence="2">The sequence shown here is derived from an EMBL/GenBank/DDBJ whole genome shotgun (WGS) entry which is preliminary data.</text>
</comment>
<feature type="transmembrane region" description="Helical" evidence="1">
    <location>
        <begin position="34"/>
        <end position="54"/>
    </location>
</feature>
<dbReference type="AlphaFoldDB" id="A0AAD3SVY1"/>
<keyword evidence="1" id="KW-0812">Transmembrane</keyword>
<evidence type="ECO:0000256" key="1">
    <source>
        <dbReference type="SAM" id="Phobius"/>
    </source>
</evidence>
<keyword evidence="1" id="KW-1133">Transmembrane helix</keyword>
<gene>
    <name evidence="2" type="ORF">Nepgr_020389</name>
</gene>
<feature type="transmembrane region" description="Helical" evidence="1">
    <location>
        <begin position="6"/>
        <end position="27"/>
    </location>
</feature>
<keyword evidence="3" id="KW-1185">Reference proteome</keyword>
<dbReference type="EMBL" id="BSYO01000019">
    <property type="protein sequence ID" value="GMH18548.1"/>
    <property type="molecule type" value="Genomic_DNA"/>
</dbReference>
<organism evidence="2 3">
    <name type="scientific">Nepenthes gracilis</name>
    <name type="common">Slender pitcher plant</name>
    <dbReference type="NCBI Taxonomy" id="150966"/>
    <lineage>
        <taxon>Eukaryota</taxon>
        <taxon>Viridiplantae</taxon>
        <taxon>Streptophyta</taxon>
        <taxon>Embryophyta</taxon>
        <taxon>Tracheophyta</taxon>
        <taxon>Spermatophyta</taxon>
        <taxon>Magnoliopsida</taxon>
        <taxon>eudicotyledons</taxon>
        <taxon>Gunneridae</taxon>
        <taxon>Pentapetalae</taxon>
        <taxon>Caryophyllales</taxon>
        <taxon>Nepenthaceae</taxon>
        <taxon>Nepenthes</taxon>
    </lineage>
</organism>
<proteinExistence type="predicted"/>